<sequence length="186" mass="19488">MTSLRLTLIANAATAATRQAAFPLDEGLESQGLAKATALAVSLGRVDGAWTGPARRARQTAEALGLQAAVDPALADIDLGRWAGRSLAEIAAEDPQGLGLWTSDPDAAPHDGESVTRLLARVGSWLEAAQPSQGRIVAVTHAAVIRAAMIIILDANPRAFWRIDVEPLACARLQATAGRWTLRSLG</sequence>
<dbReference type="EMBL" id="JAESVB010000005">
    <property type="protein sequence ID" value="MCB8876073.1"/>
    <property type="molecule type" value="Genomic_DNA"/>
</dbReference>
<reference evidence="1" key="1">
    <citation type="journal article" date="2021" name="Microorganisms">
        <title>Acidisoma silvae sp. nov. and Acidisomacellulosilytica sp. nov., Two Acidophilic Bacteria Isolated from Decaying Wood, Hydrolyzing Cellulose and Producing Poly-3-hydroxybutyrate.</title>
        <authorList>
            <person name="Mieszkin S."/>
            <person name="Pouder E."/>
            <person name="Uroz S."/>
            <person name="Simon-Colin C."/>
            <person name="Alain K."/>
        </authorList>
    </citation>
    <scope>NUCLEOTIDE SEQUENCE</scope>
    <source>
        <strain evidence="1">HW T2.11</strain>
    </source>
</reference>
<keyword evidence="2" id="KW-1185">Reference proteome</keyword>
<dbReference type="AlphaFoldDB" id="A0A963YS35"/>
<evidence type="ECO:0000313" key="2">
    <source>
        <dbReference type="Proteomes" id="UP000708298"/>
    </source>
</evidence>
<dbReference type="Proteomes" id="UP000708298">
    <property type="component" value="Unassembled WGS sequence"/>
</dbReference>
<dbReference type="Gene3D" id="3.40.50.1240">
    <property type="entry name" value="Phosphoglycerate mutase-like"/>
    <property type="match status" value="1"/>
</dbReference>
<evidence type="ECO:0000313" key="1">
    <source>
        <dbReference type="EMBL" id="MCB8876073.1"/>
    </source>
</evidence>
<dbReference type="InterPro" id="IPR013078">
    <property type="entry name" value="His_Pase_superF_clade-1"/>
</dbReference>
<comment type="caution">
    <text evidence="1">The sequence shown here is derived from an EMBL/GenBank/DDBJ whole genome shotgun (WGS) entry which is preliminary data.</text>
</comment>
<accession>A0A963YS35</accession>
<gene>
    <name evidence="1" type="ORF">ASILVAE211_12850</name>
</gene>
<dbReference type="SMART" id="SM00855">
    <property type="entry name" value="PGAM"/>
    <property type="match status" value="1"/>
</dbReference>
<dbReference type="InterPro" id="IPR029033">
    <property type="entry name" value="His_PPase_superfam"/>
</dbReference>
<proteinExistence type="predicted"/>
<reference evidence="1" key="2">
    <citation type="submission" date="2021-01" db="EMBL/GenBank/DDBJ databases">
        <authorList>
            <person name="Mieszkin S."/>
            <person name="Pouder E."/>
            <person name="Alain K."/>
        </authorList>
    </citation>
    <scope>NUCLEOTIDE SEQUENCE</scope>
    <source>
        <strain evidence="1">HW T2.11</strain>
    </source>
</reference>
<protein>
    <submittedName>
        <fullName evidence="1">Histidine phosphatase family protein</fullName>
    </submittedName>
</protein>
<dbReference type="Pfam" id="PF00300">
    <property type="entry name" value="His_Phos_1"/>
    <property type="match status" value="1"/>
</dbReference>
<name>A0A963YS35_9PROT</name>
<dbReference type="RefSeq" id="WP_227321732.1">
    <property type="nucleotide sequence ID" value="NZ_JAESVB010000005.1"/>
</dbReference>
<dbReference type="SUPFAM" id="SSF53254">
    <property type="entry name" value="Phosphoglycerate mutase-like"/>
    <property type="match status" value="1"/>
</dbReference>
<organism evidence="1 2">
    <name type="scientific">Acidisoma silvae</name>
    <dbReference type="NCBI Taxonomy" id="2802396"/>
    <lineage>
        <taxon>Bacteria</taxon>
        <taxon>Pseudomonadati</taxon>
        <taxon>Pseudomonadota</taxon>
        <taxon>Alphaproteobacteria</taxon>
        <taxon>Acetobacterales</taxon>
        <taxon>Acidocellaceae</taxon>
        <taxon>Acidisoma</taxon>
    </lineage>
</organism>